<dbReference type="InterPro" id="IPR050936">
    <property type="entry name" value="AP-1-like"/>
</dbReference>
<dbReference type="GO" id="GO:0001228">
    <property type="term" value="F:DNA-binding transcription activator activity, RNA polymerase II-specific"/>
    <property type="evidence" value="ECO:0007669"/>
    <property type="project" value="TreeGrafter"/>
</dbReference>
<evidence type="ECO:0000256" key="1">
    <source>
        <dbReference type="ARBA" id="ARBA00004123"/>
    </source>
</evidence>
<accession>A0A2J6RM64</accession>
<dbReference type="PROSITE" id="PS00036">
    <property type="entry name" value="BZIP_BASIC"/>
    <property type="match status" value="1"/>
</dbReference>
<keyword evidence="2" id="KW-0539">Nucleus</keyword>
<gene>
    <name evidence="5" type="ORF">L207DRAFT_634145</name>
</gene>
<dbReference type="GO" id="GO:0000976">
    <property type="term" value="F:transcription cis-regulatory region binding"/>
    <property type="evidence" value="ECO:0007669"/>
    <property type="project" value="InterPro"/>
</dbReference>
<keyword evidence="6" id="KW-1185">Reference proteome</keyword>
<feature type="coiled-coil region" evidence="3">
    <location>
        <begin position="104"/>
        <end position="131"/>
    </location>
</feature>
<evidence type="ECO:0000259" key="4">
    <source>
        <dbReference type="PROSITE" id="PS50217"/>
    </source>
</evidence>
<dbReference type="Proteomes" id="UP000235786">
    <property type="component" value="Unassembled WGS sequence"/>
</dbReference>
<evidence type="ECO:0000313" key="6">
    <source>
        <dbReference type="Proteomes" id="UP000235786"/>
    </source>
</evidence>
<sequence length="149" mass="16667">MDSHPVFSANLPGVHFQDPSGLDHCQPSTGWNSNSGFAMIDQSLTLSPTQLFDLPLGFHNLPGTNLPNDVANTLPNSFSVDIGLPSPKNTKRRAQNRASQKAFRQRQVDYIRTLEQQLEELRTKYGKLCTDVQRIKQAVDALWMEGWGT</sequence>
<reference evidence="5 6" key="1">
    <citation type="submission" date="2016-04" db="EMBL/GenBank/DDBJ databases">
        <title>A degradative enzymes factory behind the ericoid mycorrhizal symbiosis.</title>
        <authorList>
            <consortium name="DOE Joint Genome Institute"/>
            <person name="Martino E."/>
            <person name="Morin E."/>
            <person name="Grelet G."/>
            <person name="Kuo A."/>
            <person name="Kohler A."/>
            <person name="Daghino S."/>
            <person name="Barry K."/>
            <person name="Choi C."/>
            <person name="Cichocki N."/>
            <person name="Clum A."/>
            <person name="Copeland A."/>
            <person name="Hainaut M."/>
            <person name="Haridas S."/>
            <person name="Labutti K."/>
            <person name="Lindquist E."/>
            <person name="Lipzen A."/>
            <person name="Khouja H.-R."/>
            <person name="Murat C."/>
            <person name="Ohm R."/>
            <person name="Olson A."/>
            <person name="Spatafora J."/>
            <person name="Veneault-Fourrey C."/>
            <person name="Henrissat B."/>
            <person name="Grigoriev I."/>
            <person name="Martin F."/>
            <person name="Perotto S."/>
        </authorList>
    </citation>
    <scope>NUCLEOTIDE SEQUENCE [LARGE SCALE GENOMIC DNA]</scope>
    <source>
        <strain evidence="5 6">F</strain>
    </source>
</reference>
<evidence type="ECO:0000256" key="3">
    <source>
        <dbReference type="SAM" id="Coils"/>
    </source>
</evidence>
<organism evidence="5 6">
    <name type="scientific">Hyaloscypha variabilis (strain UAMH 11265 / GT02V1 / F)</name>
    <name type="common">Meliniomyces variabilis</name>
    <dbReference type="NCBI Taxonomy" id="1149755"/>
    <lineage>
        <taxon>Eukaryota</taxon>
        <taxon>Fungi</taxon>
        <taxon>Dikarya</taxon>
        <taxon>Ascomycota</taxon>
        <taxon>Pezizomycotina</taxon>
        <taxon>Leotiomycetes</taxon>
        <taxon>Helotiales</taxon>
        <taxon>Hyaloscyphaceae</taxon>
        <taxon>Hyaloscypha</taxon>
        <taxon>Hyaloscypha variabilis</taxon>
    </lineage>
</organism>
<dbReference type="OrthoDB" id="2590011at2759"/>
<dbReference type="PANTHER" id="PTHR40621:SF6">
    <property type="entry name" value="AP-1-LIKE TRANSCRIPTION FACTOR YAP1-RELATED"/>
    <property type="match status" value="1"/>
</dbReference>
<dbReference type="AlphaFoldDB" id="A0A2J6RM64"/>
<dbReference type="GO" id="GO:0090575">
    <property type="term" value="C:RNA polymerase II transcription regulator complex"/>
    <property type="evidence" value="ECO:0007669"/>
    <property type="project" value="TreeGrafter"/>
</dbReference>
<dbReference type="SMART" id="SM00338">
    <property type="entry name" value="BRLZ"/>
    <property type="match status" value="1"/>
</dbReference>
<dbReference type="EMBL" id="KZ613946">
    <property type="protein sequence ID" value="PMD39579.1"/>
    <property type="molecule type" value="Genomic_DNA"/>
</dbReference>
<feature type="domain" description="BZIP" evidence="4">
    <location>
        <begin position="86"/>
        <end position="142"/>
    </location>
</feature>
<dbReference type="PROSITE" id="PS50217">
    <property type="entry name" value="BZIP"/>
    <property type="match status" value="1"/>
</dbReference>
<dbReference type="CDD" id="cd14688">
    <property type="entry name" value="bZIP_YAP"/>
    <property type="match status" value="1"/>
</dbReference>
<protein>
    <recommendedName>
        <fullName evidence="4">BZIP domain-containing protein</fullName>
    </recommendedName>
</protein>
<evidence type="ECO:0000313" key="5">
    <source>
        <dbReference type="EMBL" id="PMD39579.1"/>
    </source>
</evidence>
<proteinExistence type="predicted"/>
<comment type="subcellular location">
    <subcellularLocation>
        <location evidence="1">Nucleus</location>
    </subcellularLocation>
</comment>
<dbReference type="InterPro" id="IPR046347">
    <property type="entry name" value="bZIP_sf"/>
</dbReference>
<name>A0A2J6RM64_HYAVF</name>
<dbReference type="Gene3D" id="1.20.5.170">
    <property type="match status" value="1"/>
</dbReference>
<dbReference type="Pfam" id="PF00170">
    <property type="entry name" value="bZIP_1"/>
    <property type="match status" value="1"/>
</dbReference>
<dbReference type="PANTHER" id="PTHR40621">
    <property type="entry name" value="TRANSCRIPTION FACTOR KAPC-RELATED"/>
    <property type="match status" value="1"/>
</dbReference>
<dbReference type="SUPFAM" id="SSF57959">
    <property type="entry name" value="Leucine zipper domain"/>
    <property type="match status" value="1"/>
</dbReference>
<evidence type="ECO:0000256" key="2">
    <source>
        <dbReference type="ARBA" id="ARBA00023242"/>
    </source>
</evidence>
<dbReference type="InterPro" id="IPR004827">
    <property type="entry name" value="bZIP"/>
</dbReference>
<keyword evidence="3" id="KW-0175">Coiled coil</keyword>